<evidence type="ECO:0000256" key="1">
    <source>
        <dbReference type="ARBA" id="ARBA00023015"/>
    </source>
</evidence>
<dbReference type="PROSITE" id="PS00894">
    <property type="entry name" value="HTH_DEOR_1"/>
    <property type="match status" value="1"/>
</dbReference>
<dbReference type="Pfam" id="PF00455">
    <property type="entry name" value="DeoRC"/>
    <property type="match status" value="1"/>
</dbReference>
<name>A0A9X2JYX9_9ACTN</name>
<reference evidence="5" key="1">
    <citation type="submission" date="2022-06" db="EMBL/GenBank/DDBJ databases">
        <title>Sequencing the genomes of 1000 actinobacteria strains.</title>
        <authorList>
            <person name="Klenk H.-P."/>
        </authorList>
    </citation>
    <scope>NUCLEOTIDE SEQUENCE</scope>
    <source>
        <strain evidence="5">DSM 46694</strain>
    </source>
</reference>
<gene>
    <name evidence="5" type="ORF">HD597_000624</name>
</gene>
<dbReference type="SUPFAM" id="SSF100950">
    <property type="entry name" value="NagB/RpiA/CoA transferase-like"/>
    <property type="match status" value="1"/>
</dbReference>
<dbReference type="SMART" id="SM01134">
    <property type="entry name" value="DeoRC"/>
    <property type="match status" value="1"/>
</dbReference>
<feature type="domain" description="HTH deoR-type" evidence="4">
    <location>
        <begin position="3"/>
        <end position="58"/>
    </location>
</feature>
<dbReference type="Gene3D" id="1.10.10.10">
    <property type="entry name" value="Winged helix-like DNA-binding domain superfamily/Winged helix DNA-binding domain"/>
    <property type="match status" value="1"/>
</dbReference>
<organism evidence="5 6">
    <name type="scientific">Nonomuraea thailandensis</name>
    <dbReference type="NCBI Taxonomy" id="1188745"/>
    <lineage>
        <taxon>Bacteria</taxon>
        <taxon>Bacillati</taxon>
        <taxon>Actinomycetota</taxon>
        <taxon>Actinomycetes</taxon>
        <taxon>Streptosporangiales</taxon>
        <taxon>Streptosporangiaceae</taxon>
        <taxon>Nonomuraea</taxon>
    </lineage>
</organism>
<dbReference type="InterPro" id="IPR037171">
    <property type="entry name" value="NagB/RpiA_transferase-like"/>
</dbReference>
<dbReference type="InterPro" id="IPR018356">
    <property type="entry name" value="Tscrpt_reg_HTH_DeoR_CS"/>
</dbReference>
<dbReference type="PANTHER" id="PTHR30363">
    <property type="entry name" value="HTH-TYPE TRANSCRIPTIONAL REGULATOR SRLR-RELATED"/>
    <property type="match status" value="1"/>
</dbReference>
<dbReference type="Pfam" id="PF08220">
    <property type="entry name" value="HTH_DeoR"/>
    <property type="match status" value="1"/>
</dbReference>
<evidence type="ECO:0000313" key="6">
    <source>
        <dbReference type="Proteomes" id="UP001139648"/>
    </source>
</evidence>
<comment type="caution">
    <text evidence="5">The sequence shown here is derived from an EMBL/GenBank/DDBJ whole genome shotgun (WGS) entry which is preliminary data.</text>
</comment>
<dbReference type="GO" id="GO:0003677">
    <property type="term" value="F:DNA binding"/>
    <property type="evidence" value="ECO:0007669"/>
    <property type="project" value="UniProtKB-KW"/>
</dbReference>
<dbReference type="InterPro" id="IPR050313">
    <property type="entry name" value="Carb_Metab_HTH_regulators"/>
</dbReference>
<dbReference type="InterPro" id="IPR014036">
    <property type="entry name" value="DeoR-like_C"/>
</dbReference>
<dbReference type="InterPro" id="IPR001034">
    <property type="entry name" value="DeoR_HTH"/>
</dbReference>
<evidence type="ECO:0000256" key="3">
    <source>
        <dbReference type="ARBA" id="ARBA00023163"/>
    </source>
</evidence>
<dbReference type="Gene3D" id="3.40.50.1360">
    <property type="match status" value="1"/>
</dbReference>
<keyword evidence="3" id="KW-0804">Transcription</keyword>
<dbReference type="InterPro" id="IPR036390">
    <property type="entry name" value="WH_DNA-bd_sf"/>
</dbReference>
<evidence type="ECO:0000313" key="5">
    <source>
        <dbReference type="EMBL" id="MCP2353604.1"/>
    </source>
</evidence>
<keyword evidence="2" id="KW-0238">DNA-binding</keyword>
<accession>A0A9X2JYX9</accession>
<dbReference type="Proteomes" id="UP001139648">
    <property type="component" value="Unassembled WGS sequence"/>
</dbReference>
<dbReference type="EMBL" id="JAMZEB010000001">
    <property type="protein sequence ID" value="MCP2353604.1"/>
    <property type="molecule type" value="Genomic_DNA"/>
</dbReference>
<sequence length="261" mass="27518">MNRHDRWNRLLELLAEQGQLNIEDTAALLGVSDATMRRDFDELASQQLLIRTRGGATAHSVAYELPLRYKTARQAPEKQRIGAAAAALVPAGSTVGMNGGTTTTEVARALATRVDLNEEQPSPAITVVTNALNIASELVVRPHISVVVTGGAAPPKSYQLLGSVAQAMLASIALDVAIIGVDAVDIKHGISAKSDEEASISRLIAAHADQVIVVADGSKLGRRAFSRICLMQKVDILVTDNTSPTDAVTMLTDAGVKVLQA</sequence>
<dbReference type="InterPro" id="IPR036388">
    <property type="entry name" value="WH-like_DNA-bd_sf"/>
</dbReference>
<dbReference type="RefSeq" id="WP_253740143.1">
    <property type="nucleotide sequence ID" value="NZ_BAABKA010000013.1"/>
</dbReference>
<protein>
    <submittedName>
        <fullName evidence="5">DeoR family transcriptional regulator of aga operon</fullName>
    </submittedName>
</protein>
<dbReference type="SMART" id="SM00420">
    <property type="entry name" value="HTH_DEOR"/>
    <property type="match status" value="1"/>
</dbReference>
<evidence type="ECO:0000256" key="2">
    <source>
        <dbReference type="ARBA" id="ARBA00023125"/>
    </source>
</evidence>
<keyword evidence="6" id="KW-1185">Reference proteome</keyword>
<dbReference type="AlphaFoldDB" id="A0A9X2JYX9"/>
<dbReference type="SUPFAM" id="SSF46785">
    <property type="entry name" value="Winged helix' DNA-binding domain"/>
    <property type="match status" value="1"/>
</dbReference>
<dbReference type="PRINTS" id="PR00037">
    <property type="entry name" value="HTHLACR"/>
</dbReference>
<dbReference type="GO" id="GO:0003700">
    <property type="term" value="F:DNA-binding transcription factor activity"/>
    <property type="evidence" value="ECO:0007669"/>
    <property type="project" value="InterPro"/>
</dbReference>
<evidence type="ECO:0000259" key="4">
    <source>
        <dbReference type="PROSITE" id="PS51000"/>
    </source>
</evidence>
<dbReference type="PROSITE" id="PS51000">
    <property type="entry name" value="HTH_DEOR_2"/>
    <property type="match status" value="1"/>
</dbReference>
<proteinExistence type="predicted"/>
<keyword evidence="1" id="KW-0805">Transcription regulation</keyword>
<dbReference type="PANTHER" id="PTHR30363:SF44">
    <property type="entry name" value="AGA OPERON TRANSCRIPTIONAL REPRESSOR-RELATED"/>
    <property type="match status" value="1"/>
</dbReference>